<dbReference type="CDD" id="cd19941">
    <property type="entry name" value="TIL"/>
    <property type="match status" value="1"/>
</dbReference>
<dbReference type="Proteomes" id="UP000252519">
    <property type="component" value="Unassembled WGS sequence"/>
</dbReference>
<reference evidence="5 6" key="1">
    <citation type="submission" date="2014-10" db="EMBL/GenBank/DDBJ databases">
        <title>Draft genome of the hookworm Ancylostoma caninum.</title>
        <authorList>
            <person name="Mitreva M."/>
        </authorList>
    </citation>
    <scope>NUCLEOTIDE SEQUENCE [LARGE SCALE GENOMIC DNA]</scope>
    <source>
        <strain evidence="5 6">Baltimore</strain>
    </source>
</reference>
<accession>A0A368G9R0</accession>
<dbReference type="InterPro" id="IPR051368">
    <property type="entry name" value="SerProtInhib-TIL_Domain"/>
</dbReference>
<dbReference type="Gene3D" id="2.10.25.10">
    <property type="entry name" value="Laminin"/>
    <property type="match status" value="1"/>
</dbReference>
<name>A0A368G9R0_ANCCA</name>
<sequence length="114" mass="13121">MHRDKKISEKSHPFILQDFIEAAEKKCGPNEWYDKCGTLKACEDRCNEDENEERDEEACLSRACPGPGVCMCDPGFYRNKNGKCVSKDDCEYDNMEFITFAPCEDRIFQKSALC</sequence>
<evidence type="ECO:0000256" key="1">
    <source>
        <dbReference type="ARBA" id="ARBA00022690"/>
    </source>
</evidence>
<feature type="domain" description="TIL" evidence="4">
    <location>
        <begin position="27"/>
        <end position="90"/>
    </location>
</feature>
<gene>
    <name evidence="5" type="ORF">ANCCAN_14323</name>
</gene>
<keyword evidence="6" id="KW-1185">Reference proteome</keyword>
<dbReference type="SUPFAM" id="SSF57567">
    <property type="entry name" value="Serine protease inhibitors"/>
    <property type="match status" value="1"/>
</dbReference>
<keyword evidence="3" id="KW-1015">Disulfide bond</keyword>
<evidence type="ECO:0000256" key="3">
    <source>
        <dbReference type="ARBA" id="ARBA00023157"/>
    </source>
</evidence>
<evidence type="ECO:0000256" key="2">
    <source>
        <dbReference type="ARBA" id="ARBA00022900"/>
    </source>
</evidence>
<organism evidence="5 6">
    <name type="scientific">Ancylostoma caninum</name>
    <name type="common">Dog hookworm</name>
    <dbReference type="NCBI Taxonomy" id="29170"/>
    <lineage>
        <taxon>Eukaryota</taxon>
        <taxon>Metazoa</taxon>
        <taxon>Ecdysozoa</taxon>
        <taxon>Nematoda</taxon>
        <taxon>Chromadorea</taxon>
        <taxon>Rhabditida</taxon>
        <taxon>Rhabditina</taxon>
        <taxon>Rhabditomorpha</taxon>
        <taxon>Strongyloidea</taxon>
        <taxon>Ancylostomatidae</taxon>
        <taxon>Ancylostomatinae</taxon>
        <taxon>Ancylostoma</taxon>
    </lineage>
</organism>
<evidence type="ECO:0000259" key="4">
    <source>
        <dbReference type="Pfam" id="PF01826"/>
    </source>
</evidence>
<dbReference type="Pfam" id="PF01826">
    <property type="entry name" value="TIL"/>
    <property type="match status" value="1"/>
</dbReference>
<dbReference type="InterPro" id="IPR002919">
    <property type="entry name" value="TIL_dom"/>
</dbReference>
<dbReference type="EMBL" id="JOJR01000322">
    <property type="protein sequence ID" value="RCN39750.1"/>
    <property type="molecule type" value="Genomic_DNA"/>
</dbReference>
<keyword evidence="1" id="KW-0646">Protease inhibitor</keyword>
<proteinExistence type="predicted"/>
<dbReference type="InterPro" id="IPR036084">
    <property type="entry name" value="Ser_inhib-like_sf"/>
</dbReference>
<evidence type="ECO:0000313" key="6">
    <source>
        <dbReference type="Proteomes" id="UP000252519"/>
    </source>
</evidence>
<dbReference type="OrthoDB" id="5891721at2759"/>
<evidence type="ECO:0000313" key="5">
    <source>
        <dbReference type="EMBL" id="RCN39750.1"/>
    </source>
</evidence>
<keyword evidence="2" id="KW-0722">Serine protease inhibitor</keyword>
<dbReference type="GO" id="GO:0004867">
    <property type="term" value="F:serine-type endopeptidase inhibitor activity"/>
    <property type="evidence" value="ECO:0007669"/>
    <property type="project" value="UniProtKB-KW"/>
</dbReference>
<dbReference type="AlphaFoldDB" id="A0A368G9R0"/>
<dbReference type="PANTHER" id="PTHR23259:SF70">
    <property type="entry name" value="ACCESSORY GLAND PROTEIN ACP62F-RELATED"/>
    <property type="match status" value="1"/>
</dbReference>
<dbReference type="PANTHER" id="PTHR23259">
    <property type="entry name" value="RIDDLE"/>
    <property type="match status" value="1"/>
</dbReference>
<protein>
    <submittedName>
        <fullName evidence="5">Trypsin Inhibitor like cysteine rich domain protein</fullName>
    </submittedName>
</protein>
<comment type="caution">
    <text evidence="5">The sequence shown here is derived from an EMBL/GenBank/DDBJ whole genome shotgun (WGS) entry which is preliminary data.</text>
</comment>